<dbReference type="SUPFAM" id="SSF46785">
    <property type="entry name" value="Winged helix' DNA-binding domain"/>
    <property type="match status" value="1"/>
</dbReference>
<evidence type="ECO:0000256" key="2">
    <source>
        <dbReference type="ARBA" id="ARBA00023125"/>
    </source>
</evidence>
<feature type="domain" description="HTH arsR-type" evidence="4">
    <location>
        <begin position="1"/>
        <end position="98"/>
    </location>
</feature>
<dbReference type="PROSITE" id="PS50987">
    <property type="entry name" value="HTH_ARSR_2"/>
    <property type="match status" value="1"/>
</dbReference>
<dbReference type="InterPro" id="IPR036388">
    <property type="entry name" value="WH-like_DNA-bd_sf"/>
</dbReference>
<dbReference type="CDD" id="cd00090">
    <property type="entry name" value="HTH_ARSR"/>
    <property type="match status" value="1"/>
</dbReference>
<dbReference type="Proteomes" id="UP000199001">
    <property type="component" value="Unassembled WGS sequence"/>
</dbReference>
<dbReference type="PANTHER" id="PTHR33154:SF33">
    <property type="entry name" value="TRANSCRIPTIONAL REPRESSOR SDPR"/>
    <property type="match status" value="1"/>
</dbReference>
<dbReference type="Pfam" id="PF01022">
    <property type="entry name" value="HTH_5"/>
    <property type="match status" value="1"/>
</dbReference>
<dbReference type="InterPro" id="IPR001845">
    <property type="entry name" value="HTH_ArsR_DNA-bd_dom"/>
</dbReference>
<proteinExistence type="predicted"/>
<dbReference type="OrthoDB" id="3628603at2"/>
<evidence type="ECO:0000313" key="5">
    <source>
        <dbReference type="EMBL" id="SCL45154.1"/>
    </source>
</evidence>
<dbReference type="GO" id="GO:0003677">
    <property type="term" value="F:DNA binding"/>
    <property type="evidence" value="ECO:0007669"/>
    <property type="project" value="UniProtKB-KW"/>
</dbReference>
<evidence type="ECO:0000259" key="4">
    <source>
        <dbReference type="PROSITE" id="PS50987"/>
    </source>
</evidence>
<dbReference type="PANTHER" id="PTHR33154">
    <property type="entry name" value="TRANSCRIPTIONAL REGULATOR, ARSR FAMILY"/>
    <property type="match status" value="1"/>
</dbReference>
<reference evidence="6" key="1">
    <citation type="submission" date="2016-06" db="EMBL/GenBank/DDBJ databases">
        <authorList>
            <person name="Varghese N."/>
            <person name="Submissions Spin"/>
        </authorList>
    </citation>
    <scope>NUCLEOTIDE SEQUENCE [LARGE SCALE GENOMIC DNA]</scope>
    <source>
        <strain evidence="6">DSM 43903</strain>
    </source>
</reference>
<protein>
    <submittedName>
        <fullName evidence="5">Transcriptional regulator, ArsR family</fullName>
    </submittedName>
</protein>
<keyword evidence="2" id="KW-0238">DNA-binding</keyword>
<dbReference type="EMBL" id="FMHZ01000002">
    <property type="protein sequence ID" value="SCL45154.1"/>
    <property type="molecule type" value="Genomic_DNA"/>
</dbReference>
<sequence>MDTDGLGALGLLGDPTRRAIVELLARHPRSVGELAGELPISRPAVSQHLRALKDGGLVVDRAAGTRRVYRLDPAGLAAVRAYLDRLWNESLTAFQQAAEAAPTDDETDRSLE</sequence>
<evidence type="ECO:0000313" key="6">
    <source>
        <dbReference type="Proteomes" id="UP000199001"/>
    </source>
</evidence>
<dbReference type="InterPro" id="IPR011991">
    <property type="entry name" value="ArsR-like_HTH"/>
</dbReference>
<gene>
    <name evidence="5" type="ORF">GA0070606_0628</name>
</gene>
<dbReference type="STRING" id="47855.GA0070606_0628"/>
<dbReference type="InterPro" id="IPR051081">
    <property type="entry name" value="HTH_MetalResp_TranReg"/>
</dbReference>
<dbReference type="NCBIfam" id="NF033788">
    <property type="entry name" value="HTH_metalloreg"/>
    <property type="match status" value="1"/>
</dbReference>
<accession>A0A1C6TTL8</accession>
<dbReference type="PRINTS" id="PR00778">
    <property type="entry name" value="HTHARSR"/>
</dbReference>
<dbReference type="RefSeq" id="WP_091094961.1">
    <property type="nucleotide sequence ID" value="NZ_FMHZ01000002.1"/>
</dbReference>
<evidence type="ECO:0000256" key="3">
    <source>
        <dbReference type="ARBA" id="ARBA00023163"/>
    </source>
</evidence>
<dbReference type="SMART" id="SM00418">
    <property type="entry name" value="HTH_ARSR"/>
    <property type="match status" value="1"/>
</dbReference>
<evidence type="ECO:0000256" key="1">
    <source>
        <dbReference type="ARBA" id="ARBA00023015"/>
    </source>
</evidence>
<dbReference type="Gene3D" id="1.10.10.10">
    <property type="entry name" value="Winged helix-like DNA-binding domain superfamily/Winged helix DNA-binding domain"/>
    <property type="match status" value="1"/>
</dbReference>
<dbReference type="AlphaFoldDB" id="A0A1C6TTL8"/>
<organism evidence="5 6">
    <name type="scientific">Micromonospora citrea</name>
    <dbReference type="NCBI Taxonomy" id="47855"/>
    <lineage>
        <taxon>Bacteria</taxon>
        <taxon>Bacillati</taxon>
        <taxon>Actinomycetota</taxon>
        <taxon>Actinomycetes</taxon>
        <taxon>Micromonosporales</taxon>
        <taxon>Micromonosporaceae</taxon>
        <taxon>Micromonospora</taxon>
    </lineage>
</organism>
<keyword evidence="1" id="KW-0805">Transcription regulation</keyword>
<dbReference type="InterPro" id="IPR036390">
    <property type="entry name" value="WH_DNA-bd_sf"/>
</dbReference>
<dbReference type="GO" id="GO:0003700">
    <property type="term" value="F:DNA-binding transcription factor activity"/>
    <property type="evidence" value="ECO:0007669"/>
    <property type="project" value="InterPro"/>
</dbReference>
<keyword evidence="6" id="KW-1185">Reference proteome</keyword>
<name>A0A1C6TTL8_9ACTN</name>
<keyword evidence="3" id="KW-0804">Transcription</keyword>